<evidence type="ECO:0000256" key="2">
    <source>
        <dbReference type="ARBA" id="ARBA00023015"/>
    </source>
</evidence>
<dbReference type="InterPro" id="IPR044810">
    <property type="entry name" value="WRKY_plant"/>
</dbReference>
<evidence type="ECO:0000256" key="3">
    <source>
        <dbReference type="ARBA" id="ARBA00023125"/>
    </source>
</evidence>
<dbReference type="InterPro" id="IPR018872">
    <property type="entry name" value="Zn-cluster-dom"/>
</dbReference>
<dbReference type="PANTHER" id="PTHR31282">
    <property type="entry name" value="WRKY TRANSCRIPTION FACTOR 21-RELATED"/>
    <property type="match status" value="1"/>
</dbReference>
<evidence type="ECO:0000313" key="8">
    <source>
        <dbReference type="RefSeq" id="XP_039140342.1"/>
    </source>
</evidence>
<feature type="domain" description="WRKY" evidence="6">
    <location>
        <begin position="187"/>
        <end position="253"/>
    </location>
</feature>
<organism evidence="7 8">
    <name type="scientific">Dioscorea cayennensis subsp. rotundata</name>
    <name type="common">White Guinea yam</name>
    <name type="synonym">Dioscorea rotundata</name>
    <dbReference type="NCBI Taxonomy" id="55577"/>
    <lineage>
        <taxon>Eukaryota</taxon>
        <taxon>Viridiplantae</taxon>
        <taxon>Streptophyta</taxon>
        <taxon>Embryophyta</taxon>
        <taxon>Tracheophyta</taxon>
        <taxon>Spermatophyta</taxon>
        <taxon>Magnoliopsida</taxon>
        <taxon>Liliopsida</taxon>
        <taxon>Dioscoreales</taxon>
        <taxon>Dioscoreaceae</taxon>
        <taxon>Dioscorea</taxon>
    </lineage>
</organism>
<accession>A0AB40CLB5</accession>
<dbReference type="GO" id="GO:0000976">
    <property type="term" value="F:transcription cis-regulatory region binding"/>
    <property type="evidence" value="ECO:0007669"/>
    <property type="project" value="EnsemblPlants"/>
</dbReference>
<dbReference type="Proteomes" id="UP001515500">
    <property type="component" value="Chromosome 15"/>
</dbReference>
<dbReference type="InterPro" id="IPR036576">
    <property type="entry name" value="WRKY_dom_sf"/>
</dbReference>
<dbReference type="AlphaFoldDB" id="A0AB40CLB5"/>
<keyword evidence="2" id="KW-0805">Transcription regulation</keyword>
<proteinExistence type="predicted"/>
<protein>
    <submittedName>
        <fullName evidence="8">Probable WRKY transcription factor 21</fullName>
    </submittedName>
</protein>
<dbReference type="Pfam" id="PF10533">
    <property type="entry name" value="Plant_zn_clust"/>
    <property type="match status" value="1"/>
</dbReference>
<keyword evidence="3" id="KW-0238">DNA-binding</keyword>
<dbReference type="SMART" id="SM00774">
    <property type="entry name" value="WRKY"/>
    <property type="match status" value="1"/>
</dbReference>
<comment type="subcellular location">
    <subcellularLocation>
        <location evidence="1">Nucleus</location>
    </subcellularLocation>
</comment>
<reference evidence="8" key="1">
    <citation type="submission" date="2025-08" db="UniProtKB">
        <authorList>
            <consortium name="RefSeq"/>
        </authorList>
    </citation>
    <scope>IDENTIFICATION</scope>
</reference>
<dbReference type="InterPro" id="IPR003657">
    <property type="entry name" value="WRKY_dom"/>
</dbReference>
<dbReference type="GO" id="GO:0003700">
    <property type="term" value="F:DNA-binding transcription factor activity"/>
    <property type="evidence" value="ECO:0007669"/>
    <property type="project" value="InterPro"/>
</dbReference>
<dbReference type="GO" id="GO:0005516">
    <property type="term" value="F:calmodulin binding"/>
    <property type="evidence" value="ECO:0007669"/>
    <property type="project" value="EnsemblPlants"/>
</dbReference>
<dbReference type="RefSeq" id="XP_039140342.1">
    <property type="nucleotide sequence ID" value="XM_039284408.1"/>
</dbReference>
<dbReference type="GO" id="GO:0019760">
    <property type="term" value="P:glucosinolate metabolic process"/>
    <property type="evidence" value="ECO:0007669"/>
    <property type="project" value="EnsemblPlants"/>
</dbReference>
<dbReference type="FunFam" id="2.20.25.80:FF:000004">
    <property type="entry name" value="WRKY transcription factor 65"/>
    <property type="match status" value="1"/>
</dbReference>
<dbReference type="Gene3D" id="2.20.25.80">
    <property type="entry name" value="WRKY domain"/>
    <property type="match status" value="1"/>
</dbReference>
<dbReference type="Pfam" id="PF03106">
    <property type="entry name" value="WRKY"/>
    <property type="match status" value="1"/>
</dbReference>
<evidence type="ECO:0000256" key="1">
    <source>
        <dbReference type="ARBA" id="ARBA00004123"/>
    </source>
</evidence>
<evidence type="ECO:0000256" key="4">
    <source>
        <dbReference type="ARBA" id="ARBA00023163"/>
    </source>
</evidence>
<evidence type="ECO:0000259" key="6">
    <source>
        <dbReference type="PROSITE" id="PS50811"/>
    </source>
</evidence>
<evidence type="ECO:0000313" key="7">
    <source>
        <dbReference type="Proteomes" id="UP001515500"/>
    </source>
</evidence>
<dbReference type="GeneID" id="120277544"/>
<gene>
    <name evidence="8" type="primary">LOC120277544</name>
</gene>
<name>A0AB40CLB5_DIOCR</name>
<evidence type="ECO:0000256" key="5">
    <source>
        <dbReference type="ARBA" id="ARBA00023242"/>
    </source>
</evidence>
<dbReference type="SUPFAM" id="SSF118290">
    <property type="entry name" value="WRKY DNA-binding domain"/>
    <property type="match status" value="1"/>
</dbReference>
<sequence length="260" mass="29392">MEEVVKIHRDAVFSCHGVLDKISQSQNQALCGTLMAETREVVSKFKKLGSMLDNTVGHARFRKLKEAPFPLKMKHNIFLGNQTDLFPKFDAQFLKEKQLNKCQVDMNGVNLKLCSTSMTSAKSLLSSLSVENHSFGGLNMKSFSLNNLTHKKKCSSRGDVGSINCHCFKKRKLKMRRSIKVPAISHRLADIPPDEYSWRKYGQKPIKGSPHPRGYYKCSIVRGCTARKHVERCLEDPSMLIVTYEGEHSHTKSLTQSAHP</sequence>
<dbReference type="PROSITE" id="PS50811">
    <property type="entry name" value="WRKY"/>
    <property type="match status" value="1"/>
</dbReference>
<keyword evidence="5" id="KW-0539">Nucleus</keyword>
<keyword evidence="4" id="KW-0804">Transcription</keyword>
<keyword evidence="7" id="KW-1185">Reference proteome</keyword>
<dbReference type="GO" id="GO:0005634">
    <property type="term" value="C:nucleus"/>
    <property type="evidence" value="ECO:0007669"/>
    <property type="project" value="UniProtKB-SubCell"/>
</dbReference>